<evidence type="ECO:0000313" key="5">
    <source>
        <dbReference type="Proteomes" id="UP000249610"/>
    </source>
</evidence>
<dbReference type="InterPro" id="IPR012132">
    <property type="entry name" value="GMC_OxRdtase"/>
</dbReference>
<evidence type="ECO:0000256" key="2">
    <source>
        <dbReference type="PIRSR" id="PIRSR000137-2"/>
    </source>
</evidence>
<keyword evidence="5" id="KW-1185">Reference proteome</keyword>
<comment type="cofactor">
    <cofactor evidence="2">
        <name>FAD</name>
        <dbReference type="ChEBI" id="CHEBI:57692"/>
    </cofactor>
</comment>
<feature type="domain" description="Glucose-methanol-choline oxidoreductase N-terminal" evidence="3">
    <location>
        <begin position="236"/>
        <end position="250"/>
    </location>
</feature>
<dbReference type="InterPro" id="IPR000172">
    <property type="entry name" value="GMC_OxRdtase_N"/>
</dbReference>
<dbReference type="Gene3D" id="3.50.50.60">
    <property type="entry name" value="FAD/NAD(P)-binding domain"/>
    <property type="match status" value="1"/>
</dbReference>
<feature type="binding site" evidence="2">
    <location>
        <position position="81"/>
    </location>
    <ligand>
        <name>FAD</name>
        <dbReference type="ChEBI" id="CHEBI:57692"/>
    </ligand>
</feature>
<evidence type="ECO:0000256" key="1">
    <source>
        <dbReference type="ARBA" id="ARBA00010790"/>
    </source>
</evidence>
<dbReference type="RefSeq" id="WP_111610026.1">
    <property type="nucleotide sequence ID" value="NZ_QLLK01000001.1"/>
</dbReference>
<dbReference type="PANTHER" id="PTHR11552:SF152">
    <property type="entry name" value="OXIDASE (CODA), PUTATIVE (AFU_ORTHOLOGUE AFUA_8G04090)-RELATED"/>
    <property type="match status" value="1"/>
</dbReference>
<evidence type="ECO:0000259" key="3">
    <source>
        <dbReference type="PROSITE" id="PS00624"/>
    </source>
</evidence>
<dbReference type="SUPFAM" id="SSF51905">
    <property type="entry name" value="FAD/NAD(P)-binding domain"/>
    <property type="match status" value="1"/>
</dbReference>
<protein>
    <submittedName>
        <fullName evidence="4">Choline oxidase</fullName>
    </submittedName>
</protein>
<name>A0A327PV53_9BACT</name>
<dbReference type="InterPro" id="IPR007867">
    <property type="entry name" value="GMC_OxRtase_C"/>
</dbReference>
<dbReference type="AlphaFoldDB" id="A0A327PV53"/>
<dbReference type="InterPro" id="IPR036188">
    <property type="entry name" value="FAD/NAD-bd_sf"/>
</dbReference>
<dbReference type="OrthoDB" id="9785276at2"/>
<keyword evidence="2" id="KW-0274">FAD</keyword>
<gene>
    <name evidence="4" type="ORF">LV83_00608</name>
</gene>
<dbReference type="Proteomes" id="UP000249610">
    <property type="component" value="Unassembled WGS sequence"/>
</dbReference>
<comment type="similarity">
    <text evidence="1">Belongs to the GMC oxidoreductase family.</text>
</comment>
<proteinExistence type="inferred from homology"/>
<dbReference type="Pfam" id="PF00732">
    <property type="entry name" value="GMC_oxred_N"/>
    <property type="match status" value="1"/>
</dbReference>
<dbReference type="EMBL" id="QLLK01000001">
    <property type="protein sequence ID" value="RAI95357.1"/>
    <property type="molecule type" value="Genomic_DNA"/>
</dbReference>
<dbReference type="PIRSF" id="PIRSF000137">
    <property type="entry name" value="Alcohol_oxidase"/>
    <property type="match status" value="1"/>
</dbReference>
<dbReference type="PANTHER" id="PTHR11552">
    <property type="entry name" value="GLUCOSE-METHANOL-CHOLINE GMC OXIDOREDUCTASE"/>
    <property type="match status" value="1"/>
</dbReference>
<organism evidence="4 5">
    <name type="scientific">Algoriphagus yeomjeoni</name>
    <dbReference type="NCBI Taxonomy" id="291403"/>
    <lineage>
        <taxon>Bacteria</taxon>
        <taxon>Pseudomonadati</taxon>
        <taxon>Bacteroidota</taxon>
        <taxon>Cytophagia</taxon>
        <taxon>Cytophagales</taxon>
        <taxon>Cyclobacteriaceae</taxon>
        <taxon>Algoriphagus</taxon>
    </lineage>
</organism>
<reference evidence="4 5" key="1">
    <citation type="submission" date="2018-06" db="EMBL/GenBank/DDBJ databases">
        <title>Genomic Encyclopedia of Archaeal and Bacterial Type Strains, Phase II (KMG-II): from individual species to whole genera.</title>
        <authorList>
            <person name="Goeker M."/>
        </authorList>
    </citation>
    <scope>NUCLEOTIDE SEQUENCE [LARGE SCALE GENOMIC DNA]</scope>
    <source>
        <strain evidence="4 5">DSM 23446</strain>
    </source>
</reference>
<comment type="caution">
    <text evidence="4">The sequence shown here is derived from an EMBL/GenBank/DDBJ whole genome shotgun (WGS) entry which is preliminary data.</text>
</comment>
<dbReference type="SUPFAM" id="SSF54373">
    <property type="entry name" value="FAD-linked reductases, C-terminal domain"/>
    <property type="match status" value="1"/>
</dbReference>
<dbReference type="GO" id="GO:0050660">
    <property type="term" value="F:flavin adenine dinucleotide binding"/>
    <property type="evidence" value="ECO:0007669"/>
    <property type="project" value="InterPro"/>
</dbReference>
<dbReference type="Gene3D" id="3.30.410.40">
    <property type="match status" value="1"/>
</dbReference>
<dbReference type="GO" id="GO:0016614">
    <property type="term" value="F:oxidoreductase activity, acting on CH-OH group of donors"/>
    <property type="evidence" value="ECO:0007669"/>
    <property type="project" value="InterPro"/>
</dbReference>
<sequence length="497" mass="54869">MKYDFIVVGGGSAGVITAYRLAEQKAGKVLLIEAGISDEKREDVLQLDQWQSLLEGELDYDFTIQPQKNGNSNMRHSRAKVMGGCSSHNSAIAFQAPDYDFQVWTELGIEGWAPNDVRPFFDKVFEKVNLEVSDSGNACGKAVIEASEEFGVPKGDFIKGEYKESAGWFSLNKKGNIRHSSSVAYLHPYDQIPENLTILTETFAYRLILDSDKNVTGLETSKGDFYAEKEVILSGGAFQTPQLLMLSGIGPAEHLREMDIPLVEDLPGVGSHLVDHPEGVIMWESAKSVPTETAQKYEIGIFCKSDPNLPISDIMFHLGTEAFDMHTVPAGFPTAEQAFSLTPNVMQAKSEGTVRLQSKDPEVAPLIDPKYFTDPEGYDIKVMLESIKIARKIADQPALKPWIKRELAPGLAIQTDEEIVDYIYKTHNTVYHPAGTCKMAGDHDTNQVVNSRLQVNGIGNLRIADASVFPTITSVNPNMTVMMIGERCADFIIKDHS</sequence>
<dbReference type="PROSITE" id="PS00624">
    <property type="entry name" value="GMC_OXRED_2"/>
    <property type="match status" value="1"/>
</dbReference>
<evidence type="ECO:0000313" key="4">
    <source>
        <dbReference type="EMBL" id="RAI95357.1"/>
    </source>
</evidence>
<dbReference type="Pfam" id="PF05199">
    <property type="entry name" value="GMC_oxred_C"/>
    <property type="match status" value="1"/>
</dbReference>
<accession>A0A327PV53</accession>
<keyword evidence="2" id="KW-0285">Flavoprotein</keyword>